<comment type="caution">
    <text evidence="2">The sequence shown here is derived from an EMBL/GenBank/DDBJ whole genome shotgun (WGS) entry which is preliminary data.</text>
</comment>
<proteinExistence type="predicted"/>
<protein>
    <submittedName>
        <fullName evidence="2">Uncharacterized protein</fullName>
    </submittedName>
</protein>
<accession>A0ABU5VXM5</accession>
<feature type="chain" id="PRO_5046080036" evidence="1">
    <location>
        <begin position="19"/>
        <end position="417"/>
    </location>
</feature>
<organism evidence="2 3">
    <name type="scientific">Bacteriovorax antarcticus</name>
    <dbReference type="NCBI Taxonomy" id="3088717"/>
    <lineage>
        <taxon>Bacteria</taxon>
        <taxon>Pseudomonadati</taxon>
        <taxon>Bdellovibrionota</taxon>
        <taxon>Bacteriovoracia</taxon>
        <taxon>Bacteriovoracales</taxon>
        <taxon>Bacteriovoracaceae</taxon>
        <taxon>Bacteriovorax</taxon>
    </lineage>
</organism>
<dbReference type="EMBL" id="JAYGJQ010000002">
    <property type="protein sequence ID" value="MEA9357814.1"/>
    <property type="molecule type" value="Genomic_DNA"/>
</dbReference>
<reference evidence="2 3" key="1">
    <citation type="submission" date="2023-11" db="EMBL/GenBank/DDBJ databases">
        <title>A Novel Polar Bacteriovorax (B. antarcticus) Isolated from the Biocrust in Antarctica.</title>
        <authorList>
            <person name="Mun W."/>
            <person name="Choi S.Y."/>
            <person name="Mitchell R.J."/>
        </authorList>
    </citation>
    <scope>NUCLEOTIDE SEQUENCE [LARGE SCALE GENOMIC DNA]</scope>
    <source>
        <strain evidence="2 3">PP10</strain>
    </source>
</reference>
<feature type="signal peptide" evidence="1">
    <location>
        <begin position="1"/>
        <end position="18"/>
    </location>
</feature>
<evidence type="ECO:0000313" key="2">
    <source>
        <dbReference type="EMBL" id="MEA9357814.1"/>
    </source>
</evidence>
<dbReference type="Proteomes" id="UP001302274">
    <property type="component" value="Unassembled WGS sequence"/>
</dbReference>
<gene>
    <name evidence="2" type="ORF">SHI21_16405</name>
</gene>
<sequence>MIKKLTLLSLCLPFSLHASIDTSVRGYLSAKGNYYTADAEENFGSRARAQLEQESKFTNDFVLVNQVRFTYSSLYTDVSKNQSTDDKNTREIYLGDNYLKYKSSSWVLQTGYQDVGWGEAFGFNYADIVNPKDLRETFYTDYADSRLPLFLVNFKYFFENGSLQLIYSPEPRFSRALPVDLFTRGVLPQTNIKTNTEDTPDFFKKHEYGGKFSTSFWGIDASIFYFSYLDRDASYVLKSASLTNVELDETHSRVKTAGISVASTLYDNFVFRTDIVHTQDKKINSVSGFSLLNTPVDMTNVVLSLDTPTYSSFSGVLVLATSRLSKDLPQAFREKNQTYSIAKVSYDLGSEKTIDLSYTHEFNENGHAVQSLFTWPVNSTLEVRVGAETYWGDQNSQLSKIKNISNVFFGIKNYFQL</sequence>
<name>A0ABU5VXM5_9BACT</name>
<evidence type="ECO:0000313" key="3">
    <source>
        <dbReference type="Proteomes" id="UP001302274"/>
    </source>
</evidence>
<evidence type="ECO:0000256" key="1">
    <source>
        <dbReference type="SAM" id="SignalP"/>
    </source>
</evidence>
<dbReference type="RefSeq" id="WP_323577977.1">
    <property type="nucleotide sequence ID" value="NZ_JAYGJQ010000002.1"/>
</dbReference>
<keyword evidence="1" id="KW-0732">Signal</keyword>
<keyword evidence="3" id="KW-1185">Reference proteome</keyword>